<keyword evidence="4 7" id="KW-0812">Transmembrane</keyword>
<dbReference type="EMBL" id="FRBL01000014">
    <property type="protein sequence ID" value="SHM92822.1"/>
    <property type="molecule type" value="Genomic_DNA"/>
</dbReference>
<evidence type="ECO:0000256" key="4">
    <source>
        <dbReference type="ARBA" id="ARBA00022692"/>
    </source>
</evidence>
<feature type="transmembrane region" description="Helical" evidence="7">
    <location>
        <begin position="16"/>
        <end position="34"/>
    </location>
</feature>
<evidence type="ECO:0000259" key="8">
    <source>
        <dbReference type="Pfam" id="PF01757"/>
    </source>
</evidence>
<dbReference type="RefSeq" id="WP_073087472.1">
    <property type="nucleotide sequence ID" value="NZ_FRBL01000014.1"/>
</dbReference>
<feature type="transmembrane region" description="Helical" evidence="7">
    <location>
        <begin position="272"/>
        <end position="293"/>
    </location>
</feature>
<feature type="transmembrane region" description="Helical" evidence="7">
    <location>
        <begin position="163"/>
        <end position="180"/>
    </location>
</feature>
<feature type="transmembrane region" description="Helical" evidence="7">
    <location>
        <begin position="134"/>
        <end position="151"/>
    </location>
</feature>
<feature type="domain" description="Acyltransferase 3" evidence="8">
    <location>
        <begin position="15"/>
        <end position="323"/>
    </location>
</feature>
<proteinExistence type="inferred from homology"/>
<evidence type="ECO:0000313" key="9">
    <source>
        <dbReference type="EMBL" id="SHM92822.1"/>
    </source>
</evidence>
<dbReference type="OrthoDB" id="9809782at2"/>
<evidence type="ECO:0000256" key="2">
    <source>
        <dbReference type="ARBA" id="ARBA00007400"/>
    </source>
</evidence>
<dbReference type="GO" id="GO:0009246">
    <property type="term" value="P:enterobacterial common antigen biosynthetic process"/>
    <property type="evidence" value="ECO:0007669"/>
    <property type="project" value="TreeGrafter"/>
</dbReference>
<feature type="transmembrane region" description="Helical" evidence="7">
    <location>
        <begin position="186"/>
        <end position="204"/>
    </location>
</feature>
<dbReference type="AlphaFoldDB" id="A0A1M7MPH5"/>
<feature type="transmembrane region" description="Helical" evidence="7">
    <location>
        <begin position="239"/>
        <end position="260"/>
    </location>
</feature>
<organism evidence="9 10">
    <name type="scientific">Chitinophaga jiangningensis</name>
    <dbReference type="NCBI Taxonomy" id="1419482"/>
    <lineage>
        <taxon>Bacteria</taxon>
        <taxon>Pseudomonadati</taxon>
        <taxon>Bacteroidota</taxon>
        <taxon>Chitinophagia</taxon>
        <taxon>Chitinophagales</taxon>
        <taxon>Chitinophagaceae</taxon>
        <taxon>Chitinophaga</taxon>
    </lineage>
</organism>
<feature type="transmembrane region" description="Helical" evidence="7">
    <location>
        <begin position="54"/>
        <end position="71"/>
    </location>
</feature>
<keyword evidence="5 7" id="KW-1133">Transmembrane helix</keyword>
<protein>
    <submittedName>
        <fullName evidence="9">Fucose 4-O-acetylase</fullName>
    </submittedName>
</protein>
<evidence type="ECO:0000256" key="7">
    <source>
        <dbReference type="SAM" id="Phobius"/>
    </source>
</evidence>
<comment type="subcellular location">
    <subcellularLocation>
        <location evidence="1">Cell membrane</location>
        <topology evidence="1">Multi-pass membrane protein</topology>
    </subcellularLocation>
</comment>
<evidence type="ECO:0000256" key="5">
    <source>
        <dbReference type="ARBA" id="ARBA00022989"/>
    </source>
</evidence>
<keyword evidence="3" id="KW-1003">Cell membrane</keyword>
<name>A0A1M7MPH5_9BACT</name>
<evidence type="ECO:0000313" key="10">
    <source>
        <dbReference type="Proteomes" id="UP000184420"/>
    </source>
</evidence>
<feature type="transmembrane region" description="Helical" evidence="7">
    <location>
        <begin position="216"/>
        <end position="233"/>
    </location>
</feature>
<dbReference type="InterPro" id="IPR002656">
    <property type="entry name" value="Acyl_transf_3_dom"/>
</dbReference>
<dbReference type="PANTHER" id="PTHR40074">
    <property type="entry name" value="O-ACETYLTRANSFERASE WECH"/>
    <property type="match status" value="1"/>
</dbReference>
<dbReference type="GO" id="GO:0005886">
    <property type="term" value="C:plasma membrane"/>
    <property type="evidence" value="ECO:0007669"/>
    <property type="project" value="UniProtKB-SubCell"/>
</dbReference>
<dbReference type="PANTHER" id="PTHR40074:SF2">
    <property type="entry name" value="O-ACETYLTRANSFERASE WECH"/>
    <property type="match status" value="1"/>
</dbReference>
<keyword evidence="6 7" id="KW-0472">Membrane</keyword>
<comment type="similarity">
    <text evidence="2">Belongs to the acyltransferase 3 family.</text>
</comment>
<evidence type="ECO:0000256" key="1">
    <source>
        <dbReference type="ARBA" id="ARBA00004651"/>
    </source>
</evidence>
<feature type="transmembrane region" description="Helical" evidence="7">
    <location>
        <begin position="305"/>
        <end position="325"/>
    </location>
</feature>
<dbReference type="STRING" id="1419482.SAMN05444266_11420"/>
<reference evidence="9 10" key="1">
    <citation type="submission" date="2016-11" db="EMBL/GenBank/DDBJ databases">
        <authorList>
            <person name="Jaros S."/>
            <person name="Januszkiewicz K."/>
            <person name="Wedrychowicz H."/>
        </authorList>
    </citation>
    <scope>NUCLEOTIDE SEQUENCE [LARGE SCALE GENOMIC DNA]</scope>
    <source>
        <strain evidence="9 10">DSM 27406</strain>
    </source>
</reference>
<keyword evidence="10" id="KW-1185">Reference proteome</keyword>
<accession>A0A1M7MPH5</accession>
<gene>
    <name evidence="9" type="ORF">SAMN05444266_11420</name>
</gene>
<evidence type="ECO:0000256" key="6">
    <source>
        <dbReference type="ARBA" id="ARBA00023136"/>
    </source>
</evidence>
<dbReference type="Proteomes" id="UP000184420">
    <property type="component" value="Unassembled WGS sequence"/>
</dbReference>
<dbReference type="GO" id="GO:0016413">
    <property type="term" value="F:O-acetyltransferase activity"/>
    <property type="evidence" value="ECO:0007669"/>
    <property type="project" value="TreeGrafter"/>
</dbReference>
<feature type="transmembrane region" description="Helical" evidence="7">
    <location>
        <begin position="92"/>
        <end position="114"/>
    </location>
</feature>
<sequence>MSTEAIHISRATRYQWIDYAKGIAIILVIYRHMLYGLQHTGLEVPQYVVDGNNMLFSFRMPLFFFLSGLFFKRGIEKRGAAGFLEERSKNLLYPYLIWAVIQISLQIIFARFANAQRDAWSYLDIFVQPRALDQLWYLFALFNVSALYLFNHSILRLNNIQQVALGLIFLGLAPLVAPWSTLYDVLLHYVFFAIGPVIASYLFTEKTQQQLAAGNNLLLLLPLFAVSQWYFLHHQDMNLFLYAVVALIGSAFMVLLSAWLAMHHTLRFLKTIGHYSLYIYLMHVMIAAVIRAALLKTGWIQNIPVLLLVLIGTSIPLSILAYRLLERLHMGWLFRGPFKTQTVVYEKTK</sequence>
<evidence type="ECO:0000256" key="3">
    <source>
        <dbReference type="ARBA" id="ARBA00022475"/>
    </source>
</evidence>
<dbReference type="Pfam" id="PF01757">
    <property type="entry name" value="Acyl_transf_3"/>
    <property type="match status" value="1"/>
</dbReference>